<dbReference type="AlphaFoldDB" id="A0A381QPW4"/>
<dbReference type="InterPro" id="IPR001602">
    <property type="entry name" value="UPF0047_YjbQ-like"/>
</dbReference>
<dbReference type="PIRSF" id="PIRSF004681">
    <property type="entry name" value="UCP004681"/>
    <property type="match status" value="1"/>
</dbReference>
<gene>
    <name evidence="2" type="ORF">METZ01_LOCUS33403</name>
</gene>
<dbReference type="EMBL" id="UINC01001430">
    <property type="protein sequence ID" value="SUZ80549.1"/>
    <property type="molecule type" value="Genomic_DNA"/>
</dbReference>
<dbReference type="PANTHER" id="PTHR30615:SF8">
    <property type="entry name" value="UPF0047 PROTEIN C4A8.02C"/>
    <property type="match status" value="1"/>
</dbReference>
<evidence type="ECO:0000256" key="1">
    <source>
        <dbReference type="ARBA" id="ARBA00005534"/>
    </source>
</evidence>
<dbReference type="Pfam" id="PF01894">
    <property type="entry name" value="YjbQ"/>
    <property type="match status" value="1"/>
</dbReference>
<evidence type="ECO:0000313" key="2">
    <source>
        <dbReference type="EMBL" id="SUZ80549.1"/>
    </source>
</evidence>
<organism evidence="2">
    <name type="scientific">marine metagenome</name>
    <dbReference type="NCBI Taxonomy" id="408172"/>
    <lineage>
        <taxon>unclassified sequences</taxon>
        <taxon>metagenomes</taxon>
        <taxon>ecological metagenomes</taxon>
    </lineage>
</organism>
<sequence>MITTTQHHLQTTGQGDAHDITSLVVREVSASGLLSGVVTISVVGSTAALTTIEYEPGAVADLNRLLDKLAPKAGQYAHHERWGDDNGSSHVRAALLGPSLTLPFDQQQLLVGRWQQVILLECDTRPRRRPFVIQVMGE</sequence>
<dbReference type="PANTHER" id="PTHR30615">
    <property type="entry name" value="UNCHARACTERIZED PROTEIN YJBQ-RELATED"/>
    <property type="match status" value="1"/>
</dbReference>
<evidence type="ECO:0008006" key="3">
    <source>
        <dbReference type="Google" id="ProtNLM"/>
    </source>
</evidence>
<dbReference type="Gene3D" id="2.60.120.460">
    <property type="entry name" value="YjbQ-like"/>
    <property type="match status" value="1"/>
</dbReference>
<proteinExistence type="inferred from homology"/>
<dbReference type="InterPro" id="IPR035917">
    <property type="entry name" value="YjbQ-like_sf"/>
</dbReference>
<protein>
    <recommendedName>
        <fullName evidence="3">Secondary thiamine-phosphate synthase enzyme</fullName>
    </recommendedName>
</protein>
<dbReference type="NCBIfam" id="TIGR00149">
    <property type="entry name" value="TIGR00149_YjbQ"/>
    <property type="match status" value="1"/>
</dbReference>
<comment type="similarity">
    <text evidence="1">Belongs to the UPF0047 family.</text>
</comment>
<name>A0A381QPW4_9ZZZZ</name>
<accession>A0A381QPW4</accession>
<reference evidence="2" key="1">
    <citation type="submission" date="2018-05" db="EMBL/GenBank/DDBJ databases">
        <authorList>
            <person name="Lanie J.A."/>
            <person name="Ng W.-L."/>
            <person name="Kazmierczak K.M."/>
            <person name="Andrzejewski T.M."/>
            <person name="Davidsen T.M."/>
            <person name="Wayne K.J."/>
            <person name="Tettelin H."/>
            <person name="Glass J.I."/>
            <person name="Rusch D."/>
            <person name="Podicherti R."/>
            <person name="Tsui H.-C.T."/>
            <person name="Winkler M.E."/>
        </authorList>
    </citation>
    <scope>NUCLEOTIDE SEQUENCE</scope>
</reference>
<dbReference type="SUPFAM" id="SSF111038">
    <property type="entry name" value="YjbQ-like"/>
    <property type="match status" value="1"/>
</dbReference>